<organism evidence="1 2">
    <name type="scientific">Cardiocondyla obscurior</name>
    <dbReference type="NCBI Taxonomy" id="286306"/>
    <lineage>
        <taxon>Eukaryota</taxon>
        <taxon>Metazoa</taxon>
        <taxon>Ecdysozoa</taxon>
        <taxon>Arthropoda</taxon>
        <taxon>Hexapoda</taxon>
        <taxon>Insecta</taxon>
        <taxon>Pterygota</taxon>
        <taxon>Neoptera</taxon>
        <taxon>Endopterygota</taxon>
        <taxon>Hymenoptera</taxon>
        <taxon>Apocrita</taxon>
        <taxon>Aculeata</taxon>
        <taxon>Formicoidea</taxon>
        <taxon>Formicidae</taxon>
        <taxon>Myrmicinae</taxon>
        <taxon>Cardiocondyla</taxon>
    </lineage>
</organism>
<comment type="caution">
    <text evidence="1">The sequence shown here is derived from an EMBL/GenBank/DDBJ whole genome shotgun (WGS) entry which is preliminary data.</text>
</comment>
<accession>A0AAW2GV32</accession>
<proteinExistence type="predicted"/>
<protein>
    <submittedName>
        <fullName evidence="1">Uncharacterized protein</fullName>
    </submittedName>
</protein>
<sequence length="122" mass="13943">MKRCSRYENVSFVRIIGFQNLRAREDLRIIAFPILRCICISGRVRACAKQIARLDSHACESRDSRASVSRPRENWHAIPECVPADPLDELRFASESFFVTPAVLLSLEYIIPPSCYDTLTLL</sequence>
<evidence type="ECO:0000313" key="1">
    <source>
        <dbReference type="EMBL" id="KAL0131135.1"/>
    </source>
</evidence>
<evidence type="ECO:0000313" key="2">
    <source>
        <dbReference type="Proteomes" id="UP001430953"/>
    </source>
</evidence>
<dbReference type="EMBL" id="JADYXP020000002">
    <property type="protein sequence ID" value="KAL0131135.1"/>
    <property type="molecule type" value="Genomic_DNA"/>
</dbReference>
<name>A0AAW2GV32_9HYME</name>
<dbReference type="AlphaFoldDB" id="A0AAW2GV32"/>
<gene>
    <name evidence="1" type="ORF">PUN28_002599</name>
</gene>
<reference evidence="1 2" key="1">
    <citation type="submission" date="2023-03" db="EMBL/GenBank/DDBJ databases">
        <title>High recombination rates correlate with genetic variation in Cardiocondyla obscurior ants.</title>
        <authorList>
            <person name="Errbii M."/>
        </authorList>
    </citation>
    <scope>NUCLEOTIDE SEQUENCE [LARGE SCALE GENOMIC DNA]</scope>
    <source>
        <strain evidence="1">Alpha-2009</strain>
        <tissue evidence="1">Whole body</tissue>
    </source>
</reference>
<keyword evidence="2" id="KW-1185">Reference proteome</keyword>
<dbReference type="Proteomes" id="UP001430953">
    <property type="component" value="Unassembled WGS sequence"/>
</dbReference>